<evidence type="ECO:0000256" key="1">
    <source>
        <dbReference type="ARBA" id="ARBA00022737"/>
    </source>
</evidence>
<evidence type="ECO:0000313" key="5">
    <source>
        <dbReference type="Proteomes" id="UP000233837"/>
    </source>
</evidence>
<dbReference type="AlphaFoldDB" id="A0A2I0X315"/>
<dbReference type="Pfam" id="PF12854">
    <property type="entry name" value="PPR_1"/>
    <property type="match status" value="1"/>
</dbReference>
<reference evidence="4 5" key="1">
    <citation type="journal article" date="2016" name="Sci. Rep.">
        <title>The Dendrobium catenatum Lindl. genome sequence provides insights into polysaccharide synthase, floral development and adaptive evolution.</title>
        <authorList>
            <person name="Zhang G.Q."/>
            <person name="Xu Q."/>
            <person name="Bian C."/>
            <person name="Tsai W.C."/>
            <person name="Yeh C.M."/>
            <person name="Liu K.W."/>
            <person name="Yoshida K."/>
            <person name="Zhang L.S."/>
            <person name="Chang S.B."/>
            <person name="Chen F."/>
            <person name="Shi Y."/>
            <person name="Su Y.Y."/>
            <person name="Zhang Y.Q."/>
            <person name="Chen L.J."/>
            <person name="Yin Y."/>
            <person name="Lin M."/>
            <person name="Huang H."/>
            <person name="Deng H."/>
            <person name="Wang Z.W."/>
            <person name="Zhu S.L."/>
            <person name="Zhao X."/>
            <person name="Deng C."/>
            <person name="Niu S.C."/>
            <person name="Huang J."/>
            <person name="Wang M."/>
            <person name="Liu G.H."/>
            <person name="Yang H.J."/>
            <person name="Xiao X.J."/>
            <person name="Hsiao Y.Y."/>
            <person name="Wu W.L."/>
            <person name="Chen Y.Y."/>
            <person name="Mitsuda N."/>
            <person name="Ohme-Takagi M."/>
            <person name="Luo Y.B."/>
            <person name="Van de Peer Y."/>
            <person name="Liu Z.J."/>
        </authorList>
    </citation>
    <scope>NUCLEOTIDE SEQUENCE [LARGE SCALE GENOMIC DNA]</scope>
    <source>
        <tissue evidence="4">The whole plant</tissue>
    </source>
</reference>
<proteinExistence type="predicted"/>
<dbReference type="PROSITE" id="PS51375">
    <property type="entry name" value="PPR"/>
    <property type="match status" value="5"/>
</dbReference>
<feature type="repeat" description="PPR" evidence="2">
    <location>
        <begin position="161"/>
        <end position="195"/>
    </location>
</feature>
<evidence type="ECO:0000256" key="2">
    <source>
        <dbReference type="PROSITE-ProRule" id="PRU00708"/>
    </source>
</evidence>
<organism evidence="4 5">
    <name type="scientific">Dendrobium catenatum</name>
    <dbReference type="NCBI Taxonomy" id="906689"/>
    <lineage>
        <taxon>Eukaryota</taxon>
        <taxon>Viridiplantae</taxon>
        <taxon>Streptophyta</taxon>
        <taxon>Embryophyta</taxon>
        <taxon>Tracheophyta</taxon>
        <taxon>Spermatophyta</taxon>
        <taxon>Magnoliopsida</taxon>
        <taxon>Liliopsida</taxon>
        <taxon>Asparagales</taxon>
        <taxon>Orchidaceae</taxon>
        <taxon>Epidendroideae</taxon>
        <taxon>Malaxideae</taxon>
        <taxon>Dendrobiinae</taxon>
        <taxon>Dendrobium</taxon>
    </lineage>
</organism>
<feature type="repeat" description="PPR" evidence="2">
    <location>
        <begin position="466"/>
        <end position="500"/>
    </location>
</feature>
<dbReference type="Pfam" id="PF13041">
    <property type="entry name" value="PPR_2"/>
    <property type="match status" value="2"/>
</dbReference>
<dbReference type="Gene3D" id="1.25.40.10">
    <property type="entry name" value="Tetratricopeptide repeat domain"/>
    <property type="match status" value="5"/>
</dbReference>
<reference evidence="4 5" key="2">
    <citation type="journal article" date="2017" name="Nature">
        <title>The Apostasia genome and the evolution of orchids.</title>
        <authorList>
            <person name="Zhang G.Q."/>
            <person name="Liu K.W."/>
            <person name="Li Z."/>
            <person name="Lohaus R."/>
            <person name="Hsiao Y.Y."/>
            <person name="Niu S.C."/>
            <person name="Wang J.Y."/>
            <person name="Lin Y.C."/>
            <person name="Xu Q."/>
            <person name="Chen L.J."/>
            <person name="Yoshida K."/>
            <person name="Fujiwara S."/>
            <person name="Wang Z.W."/>
            <person name="Zhang Y.Q."/>
            <person name="Mitsuda N."/>
            <person name="Wang M."/>
            <person name="Liu G.H."/>
            <person name="Pecoraro L."/>
            <person name="Huang H.X."/>
            <person name="Xiao X.J."/>
            <person name="Lin M."/>
            <person name="Wu X.Y."/>
            <person name="Wu W.L."/>
            <person name="Chen Y.Y."/>
            <person name="Chang S.B."/>
            <person name="Sakamoto S."/>
            <person name="Ohme-Takagi M."/>
            <person name="Yagi M."/>
            <person name="Zeng S.J."/>
            <person name="Shen C.Y."/>
            <person name="Yeh C.M."/>
            <person name="Luo Y.B."/>
            <person name="Tsai W.C."/>
            <person name="Van de Peer Y."/>
            <person name="Liu Z.J."/>
        </authorList>
    </citation>
    <scope>NUCLEOTIDE SEQUENCE [LARGE SCALE GENOMIC DNA]</scope>
    <source>
        <tissue evidence="4">The whole plant</tissue>
    </source>
</reference>
<dbReference type="EMBL" id="KZ502193">
    <property type="protein sequence ID" value="PKU82305.1"/>
    <property type="molecule type" value="Genomic_DNA"/>
</dbReference>
<dbReference type="InterPro" id="IPR002885">
    <property type="entry name" value="PPR_rpt"/>
</dbReference>
<dbReference type="FunFam" id="1.25.40.10:FF:000073">
    <property type="entry name" value="Pentatricopeptide repeat-containing protein chloroplastic"/>
    <property type="match status" value="2"/>
</dbReference>
<dbReference type="Pfam" id="PF01535">
    <property type="entry name" value="PPR"/>
    <property type="match status" value="6"/>
</dbReference>
<dbReference type="Proteomes" id="UP000233837">
    <property type="component" value="Unassembled WGS sequence"/>
</dbReference>
<dbReference type="InterPro" id="IPR011990">
    <property type="entry name" value="TPR-like_helical_dom_sf"/>
</dbReference>
<dbReference type="InterPro" id="IPR032867">
    <property type="entry name" value="DYW_dom"/>
</dbReference>
<evidence type="ECO:0000259" key="3">
    <source>
        <dbReference type="Pfam" id="PF14432"/>
    </source>
</evidence>
<dbReference type="InterPro" id="IPR046848">
    <property type="entry name" value="E_motif"/>
</dbReference>
<dbReference type="PANTHER" id="PTHR47926">
    <property type="entry name" value="PENTATRICOPEPTIDE REPEAT-CONTAINING PROTEIN"/>
    <property type="match status" value="1"/>
</dbReference>
<dbReference type="Pfam" id="PF20431">
    <property type="entry name" value="E_motif"/>
    <property type="match status" value="1"/>
</dbReference>
<dbReference type="GO" id="GO:0008270">
    <property type="term" value="F:zinc ion binding"/>
    <property type="evidence" value="ECO:0007669"/>
    <property type="project" value="InterPro"/>
</dbReference>
<feature type="repeat" description="PPR" evidence="2">
    <location>
        <begin position="364"/>
        <end position="399"/>
    </location>
</feature>
<dbReference type="PANTHER" id="PTHR47926:SF486">
    <property type="entry name" value="(WILD MALAYSIAN BANANA) HYPOTHETICAL PROTEIN"/>
    <property type="match status" value="1"/>
</dbReference>
<protein>
    <submittedName>
        <fullName evidence="4">Pentatricopeptide repeat-containing protein</fullName>
    </submittedName>
</protein>
<dbReference type="InterPro" id="IPR046960">
    <property type="entry name" value="PPR_At4g14850-like_plant"/>
</dbReference>
<feature type="repeat" description="PPR" evidence="2">
    <location>
        <begin position="130"/>
        <end position="160"/>
    </location>
</feature>
<dbReference type="GO" id="GO:0003723">
    <property type="term" value="F:RNA binding"/>
    <property type="evidence" value="ECO:0007669"/>
    <property type="project" value="InterPro"/>
</dbReference>
<keyword evidence="1" id="KW-0677">Repeat</keyword>
<feature type="domain" description="DYW" evidence="3">
    <location>
        <begin position="681"/>
        <end position="773"/>
    </location>
</feature>
<dbReference type="FunFam" id="1.25.40.10:FF:000031">
    <property type="entry name" value="Pentatricopeptide repeat-containing protein mitochondrial"/>
    <property type="match status" value="1"/>
</dbReference>
<feature type="repeat" description="PPR" evidence="2">
    <location>
        <begin position="262"/>
        <end position="296"/>
    </location>
</feature>
<dbReference type="FunFam" id="1.25.40.10:FF:000285">
    <property type="entry name" value="Pentatricopeptide repeat-containing protein, chloroplastic"/>
    <property type="match status" value="1"/>
</dbReference>
<keyword evidence="5" id="KW-1185">Reference proteome</keyword>
<gene>
    <name evidence="4" type="ORF">MA16_Dca019576</name>
</gene>
<dbReference type="Pfam" id="PF14432">
    <property type="entry name" value="DYW_deaminase"/>
    <property type="match status" value="1"/>
</dbReference>
<dbReference type="NCBIfam" id="TIGR00756">
    <property type="entry name" value="PPR"/>
    <property type="match status" value="8"/>
</dbReference>
<dbReference type="OrthoDB" id="185373at2759"/>
<dbReference type="FunFam" id="1.25.40.10:FF:000366">
    <property type="entry name" value="Pentatricopeptide (PPR) repeat-containing protein"/>
    <property type="match status" value="1"/>
</dbReference>
<name>A0A2I0X315_9ASPA</name>
<accession>A0A2I0X315</accession>
<evidence type="ECO:0000313" key="4">
    <source>
        <dbReference type="EMBL" id="PKU82305.1"/>
    </source>
</evidence>
<dbReference type="GO" id="GO:0009451">
    <property type="term" value="P:RNA modification"/>
    <property type="evidence" value="ECO:0007669"/>
    <property type="project" value="InterPro"/>
</dbReference>
<sequence>MDFHRRLLSCTSLRSSRTLHALLLISGQSADILLATDLLNLYSRLGDLPAAALSFNQIPKQNIFSYNSMISSFVRHGFFTDAFLCFHSLLAVPHLRPDSFTFPVALKCCTALEDIKKMHSLVKRSGFGTDLFVSSSLISGYSKFGSVEYAEKVFDEMPLRDSGCWNAMVSGLCQSGREDYAVQVFNQMVKVEACVDKVTISSILPVYASLNDLLMGMTVHVYSIKHGLDSDIFVSNALIDMYSKLCCLEDARHIFDSMECRDLVTWNTMITAYEQFGDSTVVLEFFGLMKRNGLKPDILTLVSLSSAVSQIQHEGNCRAVHGFFVRRGWDEDDIFAGNAIIDMYGKINKVKYSQDVFDRMHVRDVISWNTLITSYSQNGLANEAIEIYENMGRYEGLKPVQGTFASILPACSHIGALRKGTQIHGQTIKAGLHFDVFVGTCLIDMYAKCGKLVDAMALFVGMPISSSGPWNAIIAGHGSHGQGKKALELFSEMQREGVNPDHVTFVSLLSAFSHAGLVQLGKEYFQLMKSRYGIEPMVKHYACIVDLLGRAGHLNEAYKLIQNMPLKPDAGVWGAFLAACRIHGNVELGRLASTWLFEIDPENVGYYVLLSNLYARGGEWKGVNEVRSLAKQRSLLKTPGWSSIEVNNKVNVFFTGNQSHPQYEEMYKELVILLAKMKNIGYIPDYSFVLQDVEDDEKEHILASHSERLAIAFGIISTKPKSALYIFKNLRVCGDCHNATKYISRVTEREIVVRDSNRFHHFKEGNCSCGDYW</sequence>